<organism evidence="1 2">
    <name type="scientific">Vigna unguiculata</name>
    <name type="common">Cowpea</name>
    <dbReference type="NCBI Taxonomy" id="3917"/>
    <lineage>
        <taxon>Eukaryota</taxon>
        <taxon>Viridiplantae</taxon>
        <taxon>Streptophyta</taxon>
        <taxon>Embryophyta</taxon>
        <taxon>Tracheophyta</taxon>
        <taxon>Spermatophyta</taxon>
        <taxon>Magnoliopsida</taxon>
        <taxon>eudicotyledons</taxon>
        <taxon>Gunneridae</taxon>
        <taxon>Pentapetalae</taxon>
        <taxon>rosids</taxon>
        <taxon>fabids</taxon>
        <taxon>Fabales</taxon>
        <taxon>Fabaceae</taxon>
        <taxon>Papilionoideae</taxon>
        <taxon>50 kb inversion clade</taxon>
        <taxon>NPAAA clade</taxon>
        <taxon>indigoferoid/millettioid clade</taxon>
        <taxon>Phaseoleae</taxon>
        <taxon>Vigna</taxon>
    </lineage>
</organism>
<protein>
    <submittedName>
        <fullName evidence="1">Uncharacterized protein</fullName>
    </submittedName>
</protein>
<evidence type="ECO:0000313" key="2">
    <source>
        <dbReference type="Proteomes" id="UP000501690"/>
    </source>
</evidence>
<dbReference type="AlphaFoldDB" id="A0A4D6LZL5"/>
<keyword evidence="2" id="KW-1185">Reference proteome</keyword>
<gene>
    <name evidence="1" type="ORF">DEO72_LG5g2010</name>
</gene>
<proteinExistence type="predicted"/>
<evidence type="ECO:0000313" key="1">
    <source>
        <dbReference type="EMBL" id="QCD93933.1"/>
    </source>
</evidence>
<accession>A0A4D6LZL5</accession>
<sequence>MTDEHKELLSCGSGWRVLPNFSRNHLAGSYEEPPGGKQRATKRQILNPPSFWVFGMNDLAVMNTHQATRVQ</sequence>
<dbReference type="Proteomes" id="UP000501690">
    <property type="component" value="Linkage Group LG5"/>
</dbReference>
<dbReference type="EMBL" id="CP039349">
    <property type="protein sequence ID" value="QCD93933.1"/>
    <property type="molecule type" value="Genomic_DNA"/>
</dbReference>
<name>A0A4D6LZL5_VIGUN</name>
<reference evidence="1 2" key="1">
    <citation type="submission" date="2019-04" db="EMBL/GenBank/DDBJ databases">
        <title>An improved genome assembly and genetic linkage map for asparagus bean, Vigna unguiculata ssp. sesquipedialis.</title>
        <authorList>
            <person name="Xia Q."/>
            <person name="Zhang R."/>
            <person name="Dong Y."/>
        </authorList>
    </citation>
    <scope>NUCLEOTIDE SEQUENCE [LARGE SCALE GENOMIC DNA]</scope>
    <source>
        <tissue evidence="1">Leaf</tissue>
    </source>
</reference>